<dbReference type="Proteomes" id="UP000818029">
    <property type="component" value="Chromosome A04"/>
</dbReference>
<dbReference type="STRING" id="3635.A0A1U8NKL3"/>
<dbReference type="PaxDb" id="3635-A0A1U8NKL3"/>
<dbReference type="RefSeq" id="XP_016738409.2">
    <property type="nucleotide sequence ID" value="XM_016882920.2"/>
</dbReference>
<protein>
    <submittedName>
        <fullName evidence="2">Uncharacterized protein</fullName>
    </submittedName>
</protein>
<dbReference type="PANTHER" id="PTHR33148">
    <property type="entry name" value="PLASTID MOVEMENT IMPAIRED PROTEIN-RELATED"/>
    <property type="match status" value="1"/>
</dbReference>
<dbReference type="InterPro" id="IPR025322">
    <property type="entry name" value="PADRE_dom"/>
</dbReference>
<reference evidence="2" key="2">
    <citation type="submission" date="2025-08" db="UniProtKB">
        <authorList>
            <consortium name="RefSeq"/>
        </authorList>
    </citation>
    <scope>IDENTIFICATION</scope>
</reference>
<keyword evidence="1" id="KW-1185">Reference proteome</keyword>
<proteinExistence type="predicted"/>
<evidence type="ECO:0000313" key="2">
    <source>
        <dbReference type="RefSeq" id="XP_016738409.2"/>
    </source>
</evidence>
<organism evidence="1 2">
    <name type="scientific">Gossypium hirsutum</name>
    <name type="common">Upland cotton</name>
    <name type="synonym">Gossypium mexicanum</name>
    <dbReference type="NCBI Taxonomy" id="3635"/>
    <lineage>
        <taxon>Eukaryota</taxon>
        <taxon>Viridiplantae</taxon>
        <taxon>Streptophyta</taxon>
        <taxon>Embryophyta</taxon>
        <taxon>Tracheophyta</taxon>
        <taxon>Spermatophyta</taxon>
        <taxon>Magnoliopsida</taxon>
        <taxon>eudicotyledons</taxon>
        <taxon>Gunneridae</taxon>
        <taxon>Pentapetalae</taxon>
        <taxon>rosids</taxon>
        <taxon>malvids</taxon>
        <taxon>Malvales</taxon>
        <taxon>Malvaceae</taxon>
        <taxon>Malvoideae</taxon>
        <taxon>Gossypium</taxon>
    </lineage>
</organism>
<dbReference type="GeneID" id="107948387"/>
<sequence length="214" mass="24059">MGSKERAGINVIFECYKGIAIITLFKYQQINTSNILDSVTQPFMIKVCFLLQATAKQNKAMGNCLAQQQKLIRVMKTDGKILEYQPPIKVEQVLSDFLAHAISDTFSGFHHFQPDANMLPGHLYYLVPLPSTAINKCKEKKVRFLNPEVNDDDKGSPGVVRIKLIITKQELQELIQKQGVTVQDMVSQIHKSDAIGNSGGWKWKPVLESIDEVN</sequence>
<dbReference type="PANTHER" id="PTHR33148:SF46">
    <property type="entry name" value="EMB|CAB85509.1"/>
    <property type="match status" value="1"/>
</dbReference>
<dbReference type="Pfam" id="PF14009">
    <property type="entry name" value="PADRE"/>
    <property type="match status" value="1"/>
</dbReference>
<dbReference type="AlphaFoldDB" id="A0A1U8NKL3"/>
<accession>A0A1U8NKL3</accession>
<reference evidence="1" key="1">
    <citation type="journal article" date="2020" name="Nat. Genet.">
        <title>Genomic diversifications of five Gossypium allopolyploid species and their impact on cotton improvement.</title>
        <authorList>
            <person name="Chen Z.J."/>
            <person name="Sreedasyam A."/>
            <person name="Ando A."/>
            <person name="Song Q."/>
            <person name="De Santiago L.M."/>
            <person name="Hulse-Kemp A.M."/>
            <person name="Ding M."/>
            <person name="Ye W."/>
            <person name="Kirkbride R.C."/>
            <person name="Jenkins J."/>
            <person name="Plott C."/>
            <person name="Lovell J."/>
            <person name="Lin Y.M."/>
            <person name="Vaughn R."/>
            <person name="Liu B."/>
            <person name="Simpson S."/>
            <person name="Scheffler B.E."/>
            <person name="Wen L."/>
            <person name="Saski C.A."/>
            <person name="Grover C.E."/>
            <person name="Hu G."/>
            <person name="Conover J.L."/>
            <person name="Carlson J.W."/>
            <person name="Shu S."/>
            <person name="Boston L.B."/>
            <person name="Williams M."/>
            <person name="Peterson D.G."/>
            <person name="McGee K."/>
            <person name="Jones D.C."/>
            <person name="Wendel J.F."/>
            <person name="Stelly D.M."/>
            <person name="Grimwood J."/>
            <person name="Schmutz J."/>
        </authorList>
    </citation>
    <scope>NUCLEOTIDE SEQUENCE [LARGE SCALE GENOMIC DNA]</scope>
    <source>
        <strain evidence="1">cv. TM-1</strain>
    </source>
</reference>
<name>A0A1U8NKL3_GOSHI</name>
<dbReference type="KEGG" id="ghi:107948387"/>
<gene>
    <name evidence="2" type="primary">LOC107948387</name>
</gene>
<evidence type="ECO:0000313" key="1">
    <source>
        <dbReference type="Proteomes" id="UP000818029"/>
    </source>
</evidence>